<proteinExistence type="predicted"/>
<reference evidence="3" key="1">
    <citation type="submission" date="2016-03" db="EMBL/GenBank/DDBJ databases">
        <authorList>
            <person name="Guldener U."/>
        </authorList>
    </citation>
    <scope>NUCLEOTIDE SEQUENCE [LARGE SCALE GENOMIC DNA]</scope>
</reference>
<name>A0A1E1M6L6_RHYSE</name>
<feature type="region of interest" description="Disordered" evidence="1">
    <location>
        <begin position="153"/>
        <end position="206"/>
    </location>
</feature>
<dbReference type="EMBL" id="FJVC01000185">
    <property type="protein sequence ID" value="CZT44742.1"/>
    <property type="molecule type" value="Genomic_DNA"/>
</dbReference>
<accession>A0A1E1M6L6</accession>
<evidence type="ECO:0000313" key="3">
    <source>
        <dbReference type="Proteomes" id="UP000177625"/>
    </source>
</evidence>
<feature type="compositionally biased region" description="Polar residues" evidence="1">
    <location>
        <begin position="172"/>
        <end position="186"/>
    </location>
</feature>
<dbReference type="Proteomes" id="UP000177625">
    <property type="component" value="Unassembled WGS sequence"/>
</dbReference>
<protein>
    <submittedName>
        <fullName evidence="2">Uncharacterized protein</fullName>
    </submittedName>
</protein>
<feature type="region of interest" description="Disordered" evidence="1">
    <location>
        <begin position="333"/>
        <end position="359"/>
    </location>
</feature>
<organism evidence="2 3">
    <name type="scientific">Rhynchosporium secalis</name>
    <name type="common">Barley scald fungus</name>
    <dbReference type="NCBI Taxonomy" id="38038"/>
    <lineage>
        <taxon>Eukaryota</taxon>
        <taxon>Fungi</taxon>
        <taxon>Dikarya</taxon>
        <taxon>Ascomycota</taxon>
        <taxon>Pezizomycotina</taxon>
        <taxon>Leotiomycetes</taxon>
        <taxon>Helotiales</taxon>
        <taxon>Ploettnerulaceae</taxon>
        <taxon>Rhynchosporium</taxon>
    </lineage>
</organism>
<dbReference type="AlphaFoldDB" id="A0A1E1M6L6"/>
<feature type="compositionally biased region" description="Low complexity" evidence="1">
    <location>
        <begin position="126"/>
        <end position="138"/>
    </location>
</feature>
<feature type="region of interest" description="Disordered" evidence="1">
    <location>
        <begin position="120"/>
        <end position="141"/>
    </location>
</feature>
<feature type="compositionally biased region" description="Polar residues" evidence="1">
    <location>
        <begin position="194"/>
        <end position="206"/>
    </location>
</feature>
<keyword evidence="3" id="KW-1185">Reference proteome</keyword>
<feature type="compositionally biased region" description="Low complexity" evidence="1">
    <location>
        <begin position="228"/>
        <end position="252"/>
    </location>
</feature>
<evidence type="ECO:0000256" key="1">
    <source>
        <dbReference type="SAM" id="MobiDB-lite"/>
    </source>
</evidence>
<sequence>MWYNPHFKRFRLFNSFNIFDSILTFYPCVNLSENPFASSFSLTAPSFHTYCLTTLRHKETGRGKAASLEIHKSLNSASEKHHAVASSNFQPLTALFDNQLSLAQQHILHPHLSFLEESFHTGKGKSNTSSTPTSTSRSLTHDQTIIPSIHRCIHQPTQQKQKHIKPSPSLKIKSTGTNTSLHPTTESPRREISPTGNPTLPTTSQTHPIQSNFITIHAPHRPQASKHPTTSLQQQQQQQQTPQPTSLTNSQPGRPSHTDTNTREYSNNLYHYTHTYIHTKATKNHHRTILPTVSQSVTSILPTHPTPGEPKPHQQPILLHTFHPFHLLNLQTCKPPSHPSPSKKHTCVDLSDPSKSKLN</sequence>
<gene>
    <name evidence="2" type="ORF">RSE6_04958</name>
</gene>
<feature type="region of interest" description="Disordered" evidence="1">
    <location>
        <begin position="220"/>
        <end position="265"/>
    </location>
</feature>
<evidence type="ECO:0000313" key="2">
    <source>
        <dbReference type="EMBL" id="CZT44742.1"/>
    </source>
</evidence>